<organism evidence="1">
    <name type="scientific">marine sediment metagenome</name>
    <dbReference type="NCBI Taxonomy" id="412755"/>
    <lineage>
        <taxon>unclassified sequences</taxon>
        <taxon>metagenomes</taxon>
        <taxon>ecological metagenomes</taxon>
    </lineage>
</organism>
<comment type="caution">
    <text evidence="1">The sequence shown here is derived from an EMBL/GenBank/DDBJ whole genome shotgun (WGS) entry which is preliminary data.</text>
</comment>
<dbReference type="EMBL" id="BARS01013408">
    <property type="protein sequence ID" value="GAF96481.1"/>
    <property type="molecule type" value="Genomic_DNA"/>
</dbReference>
<dbReference type="Gene3D" id="3.10.310.10">
    <property type="entry name" value="Diaminopimelate Epimerase, Chain A, domain 1"/>
    <property type="match status" value="1"/>
</dbReference>
<gene>
    <name evidence="1" type="ORF">S01H1_23302</name>
</gene>
<sequence>MSVRFSNSIFTIDSHTAGHPTRVVVGGLPKIPGNSVA</sequence>
<feature type="non-terminal residue" evidence="1">
    <location>
        <position position="37"/>
    </location>
</feature>
<name>X0UAY6_9ZZZZ</name>
<dbReference type="AlphaFoldDB" id="X0UAY6"/>
<evidence type="ECO:0000313" key="1">
    <source>
        <dbReference type="EMBL" id="GAF96481.1"/>
    </source>
</evidence>
<protein>
    <recommendedName>
        <fullName evidence="2">Hydroxyproline-2-epimerase</fullName>
    </recommendedName>
</protein>
<proteinExistence type="predicted"/>
<evidence type="ECO:0008006" key="2">
    <source>
        <dbReference type="Google" id="ProtNLM"/>
    </source>
</evidence>
<accession>X0UAY6</accession>
<reference evidence="1" key="1">
    <citation type="journal article" date="2014" name="Front. Microbiol.">
        <title>High frequency of phylogenetically diverse reductive dehalogenase-homologous genes in deep subseafloor sedimentary metagenomes.</title>
        <authorList>
            <person name="Kawai M."/>
            <person name="Futagami T."/>
            <person name="Toyoda A."/>
            <person name="Takaki Y."/>
            <person name="Nishi S."/>
            <person name="Hori S."/>
            <person name="Arai W."/>
            <person name="Tsubouchi T."/>
            <person name="Morono Y."/>
            <person name="Uchiyama I."/>
            <person name="Ito T."/>
            <person name="Fujiyama A."/>
            <person name="Inagaki F."/>
            <person name="Takami H."/>
        </authorList>
    </citation>
    <scope>NUCLEOTIDE SEQUENCE</scope>
    <source>
        <strain evidence="1">Expedition CK06-06</strain>
    </source>
</reference>
<dbReference type="SUPFAM" id="SSF54506">
    <property type="entry name" value="Diaminopimelate epimerase-like"/>
    <property type="match status" value="1"/>
</dbReference>